<evidence type="ECO:0000313" key="2">
    <source>
        <dbReference type="Proteomes" id="UP000886520"/>
    </source>
</evidence>
<sequence length="71" mass="7932">MMMSLATDTSICLQEVEGSMLARVRAALERLSRNFKATLERFAAISAPSNKDQWVEVVSIKPLSLQHPNRS</sequence>
<keyword evidence="2" id="KW-1185">Reference proteome</keyword>
<organism evidence="1 2">
    <name type="scientific">Adiantum capillus-veneris</name>
    <name type="common">Maidenhair fern</name>
    <dbReference type="NCBI Taxonomy" id="13818"/>
    <lineage>
        <taxon>Eukaryota</taxon>
        <taxon>Viridiplantae</taxon>
        <taxon>Streptophyta</taxon>
        <taxon>Embryophyta</taxon>
        <taxon>Tracheophyta</taxon>
        <taxon>Polypodiopsida</taxon>
        <taxon>Polypodiidae</taxon>
        <taxon>Polypodiales</taxon>
        <taxon>Pteridineae</taxon>
        <taxon>Pteridaceae</taxon>
        <taxon>Vittarioideae</taxon>
        <taxon>Adiantum</taxon>
    </lineage>
</organism>
<dbReference type="EMBL" id="JABFUD020000005">
    <property type="protein sequence ID" value="KAI5079364.1"/>
    <property type="molecule type" value="Genomic_DNA"/>
</dbReference>
<comment type="caution">
    <text evidence="1">The sequence shown here is derived from an EMBL/GenBank/DDBJ whole genome shotgun (WGS) entry which is preliminary data.</text>
</comment>
<reference evidence="1 2" key="1">
    <citation type="submission" date="2021-01" db="EMBL/GenBank/DDBJ databases">
        <title>Adiantum capillus-veneris genome.</title>
        <authorList>
            <person name="Fang Y."/>
            <person name="Liao Q."/>
        </authorList>
    </citation>
    <scope>NUCLEOTIDE SEQUENCE [LARGE SCALE GENOMIC DNA]</scope>
    <source>
        <strain evidence="1">H3</strain>
        <tissue evidence="1">Leaf</tissue>
    </source>
</reference>
<accession>A0A9D4V410</accession>
<name>A0A9D4V410_ADICA</name>
<dbReference type="Proteomes" id="UP000886520">
    <property type="component" value="Chromosome 5"/>
</dbReference>
<proteinExistence type="predicted"/>
<evidence type="ECO:0000313" key="1">
    <source>
        <dbReference type="EMBL" id="KAI5079364.1"/>
    </source>
</evidence>
<protein>
    <submittedName>
        <fullName evidence="1">Uncharacterized protein</fullName>
    </submittedName>
</protein>
<dbReference type="AlphaFoldDB" id="A0A9D4V410"/>
<gene>
    <name evidence="1" type="ORF">GOP47_0004843</name>
</gene>